<comment type="subcellular location">
    <subcellularLocation>
        <location evidence="1">Nucleus</location>
    </subcellularLocation>
</comment>
<dbReference type="SUPFAM" id="SSF54171">
    <property type="entry name" value="DNA-binding domain"/>
    <property type="match status" value="1"/>
</dbReference>
<dbReference type="InterPro" id="IPR036955">
    <property type="entry name" value="AP2/ERF_dom_sf"/>
</dbReference>
<dbReference type="InterPro" id="IPR044808">
    <property type="entry name" value="ERF_plant"/>
</dbReference>
<dbReference type="PANTHER" id="PTHR31190">
    <property type="entry name" value="DNA-BINDING DOMAIN"/>
    <property type="match status" value="1"/>
</dbReference>
<dbReference type="GO" id="GO:0003700">
    <property type="term" value="F:DNA-binding transcription factor activity"/>
    <property type="evidence" value="ECO:0007669"/>
    <property type="project" value="InterPro"/>
</dbReference>
<evidence type="ECO:0000256" key="2">
    <source>
        <dbReference type="ARBA" id="ARBA00023015"/>
    </source>
</evidence>
<evidence type="ECO:0000256" key="1">
    <source>
        <dbReference type="ARBA" id="ARBA00004123"/>
    </source>
</evidence>
<feature type="compositionally biased region" description="Polar residues" evidence="6">
    <location>
        <begin position="246"/>
        <end position="255"/>
    </location>
</feature>
<dbReference type="GO" id="GO:0009873">
    <property type="term" value="P:ethylene-activated signaling pathway"/>
    <property type="evidence" value="ECO:0007669"/>
    <property type="project" value="InterPro"/>
</dbReference>
<evidence type="ECO:0000256" key="5">
    <source>
        <dbReference type="ARBA" id="ARBA00023242"/>
    </source>
</evidence>
<feature type="region of interest" description="Disordered" evidence="6">
    <location>
        <begin position="169"/>
        <end position="194"/>
    </location>
</feature>
<dbReference type="GO" id="GO:0003677">
    <property type="term" value="F:DNA binding"/>
    <property type="evidence" value="ECO:0007669"/>
    <property type="project" value="UniProtKB-KW"/>
</dbReference>
<dbReference type="FunFam" id="3.30.730.10:FF:000001">
    <property type="entry name" value="Ethylene-responsive transcription factor 2"/>
    <property type="match status" value="1"/>
</dbReference>
<evidence type="ECO:0000256" key="6">
    <source>
        <dbReference type="SAM" id="MobiDB-lite"/>
    </source>
</evidence>
<dbReference type="PRINTS" id="PR00367">
    <property type="entry name" value="ETHRSPELEMNT"/>
</dbReference>
<keyword evidence="4" id="KW-0804">Transcription</keyword>
<dbReference type="EMBL" id="CM027680">
    <property type="protein sequence ID" value="KAG0552507.1"/>
    <property type="molecule type" value="Genomic_DNA"/>
</dbReference>
<keyword evidence="2" id="KW-0805">Transcription regulation</keyword>
<dbReference type="EMBL" id="CM027680">
    <property type="protein sequence ID" value="KAG0552508.1"/>
    <property type="molecule type" value="Genomic_DNA"/>
</dbReference>
<dbReference type="GO" id="GO:0005634">
    <property type="term" value="C:nucleus"/>
    <property type="evidence" value="ECO:0007669"/>
    <property type="project" value="UniProtKB-SubCell"/>
</dbReference>
<feature type="region of interest" description="Disordered" evidence="6">
    <location>
        <begin position="246"/>
        <end position="275"/>
    </location>
</feature>
<keyword evidence="3" id="KW-0238">DNA-binding</keyword>
<name>A0A921V2N0_SORBI</name>
<evidence type="ECO:0000313" key="9">
    <source>
        <dbReference type="Proteomes" id="UP000807115"/>
    </source>
</evidence>
<dbReference type="PANTHER" id="PTHR31190:SF194">
    <property type="entry name" value="AP2 DOMAIN CONTAINING PROTEIN"/>
    <property type="match status" value="1"/>
</dbReference>
<accession>A0A921V2N0</accession>
<gene>
    <name evidence="8" type="ORF">BDA96_01G513100</name>
</gene>
<organism evidence="8 9">
    <name type="scientific">Sorghum bicolor</name>
    <name type="common">Sorghum</name>
    <name type="synonym">Sorghum vulgare</name>
    <dbReference type="NCBI Taxonomy" id="4558"/>
    <lineage>
        <taxon>Eukaryota</taxon>
        <taxon>Viridiplantae</taxon>
        <taxon>Streptophyta</taxon>
        <taxon>Embryophyta</taxon>
        <taxon>Tracheophyta</taxon>
        <taxon>Spermatophyta</taxon>
        <taxon>Magnoliopsida</taxon>
        <taxon>Liliopsida</taxon>
        <taxon>Poales</taxon>
        <taxon>Poaceae</taxon>
        <taxon>PACMAD clade</taxon>
        <taxon>Panicoideae</taxon>
        <taxon>Andropogonodae</taxon>
        <taxon>Andropogoneae</taxon>
        <taxon>Sorghinae</taxon>
        <taxon>Sorghum</taxon>
    </lineage>
</organism>
<feature type="domain" description="AP2/ERF" evidence="7">
    <location>
        <begin position="112"/>
        <end position="169"/>
    </location>
</feature>
<feature type="region of interest" description="Disordered" evidence="6">
    <location>
        <begin position="12"/>
        <end position="50"/>
    </location>
</feature>
<comment type="caution">
    <text evidence="8">The sequence shown here is derived from an EMBL/GenBank/DDBJ whole genome shotgun (WGS) entry which is preliminary data.</text>
</comment>
<dbReference type="InterPro" id="IPR001471">
    <property type="entry name" value="AP2/ERF_dom"/>
</dbReference>
<dbReference type="InterPro" id="IPR016177">
    <property type="entry name" value="DNA-bd_dom_sf"/>
</dbReference>
<keyword evidence="5" id="KW-0539">Nucleus</keyword>
<reference evidence="8" key="1">
    <citation type="journal article" date="2019" name="BMC Genomics">
        <title>A new reference genome for Sorghum bicolor reveals high levels of sequence similarity between sweet and grain genotypes: implications for the genetics of sugar metabolism.</title>
        <authorList>
            <person name="Cooper E.A."/>
            <person name="Brenton Z.W."/>
            <person name="Flinn B.S."/>
            <person name="Jenkins J."/>
            <person name="Shu S."/>
            <person name="Flowers D."/>
            <person name="Luo F."/>
            <person name="Wang Y."/>
            <person name="Xia P."/>
            <person name="Barry K."/>
            <person name="Daum C."/>
            <person name="Lipzen A."/>
            <person name="Yoshinaga Y."/>
            <person name="Schmutz J."/>
            <person name="Saski C."/>
            <person name="Vermerris W."/>
            <person name="Kresovich S."/>
        </authorList>
    </citation>
    <scope>NUCLEOTIDE SEQUENCE</scope>
</reference>
<dbReference type="Gene3D" id="3.30.730.10">
    <property type="entry name" value="AP2/ERF domain"/>
    <property type="match status" value="1"/>
</dbReference>
<reference evidence="8" key="2">
    <citation type="submission" date="2020-10" db="EMBL/GenBank/DDBJ databases">
        <authorList>
            <person name="Cooper E.A."/>
            <person name="Brenton Z.W."/>
            <person name="Flinn B.S."/>
            <person name="Jenkins J."/>
            <person name="Shu S."/>
            <person name="Flowers D."/>
            <person name="Luo F."/>
            <person name="Wang Y."/>
            <person name="Xia P."/>
            <person name="Barry K."/>
            <person name="Daum C."/>
            <person name="Lipzen A."/>
            <person name="Yoshinaga Y."/>
            <person name="Schmutz J."/>
            <person name="Saski C."/>
            <person name="Vermerris W."/>
            <person name="Kresovich S."/>
        </authorList>
    </citation>
    <scope>NUCLEOTIDE SEQUENCE</scope>
</reference>
<evidence type="ECO:0000256" key="4">
    <source>
        <dbReference type="ARBA" id="ARBA00023163"/>
    </source>
</evidence>
<dbReference type="SMART" id="SM00380">
    <property type="entry name" value="AP2"/>
    <property type="match status" value="1"/>
</dbReference>
<evidence type="ECO:0000313" key="8">
    <source>
        <dbReference type="EMBL" id="KAG0552508.1"/>
    </source>
</evidence>
<feature type="region of interest" description="Disordered" evidence="6">
    <location>
        <begin position="86"/>
        <end position="112"/>
    </location>
</feature>
<protein>
    <recommendedName>
        <fullName evidence="7">AP2/ERF domain-containing protein</fullName>
    </recommendedName>
</protein>
<evidence type="ECO:0000256" key="3">
    <source>
        <dbReference type="ARBA" id="ARBA00023125"/>
    </source>
</evidence>
<dbReference type="Proteomes" id="UP000807115">
    <property type="component" value="Chromosome 1"/>
</dbReference>
<evidence type="ECO:0000259" key="7">
    <source>
        <dbReference type="PROSITE" id="PS51032"/>
    </source>
</evidence>
<proteinExistence type="predicted"/>
<dbReference type="PROSITE" id="PS51032">
    <property type="entry name" value="AP2_ERF"/>
    <property type="match status" value="1"/>
</dbReference>
<sequence length="340" mass="36934">MCGGAILAELIPPTRRVAPKPVTEGHLWPASSKKAGSGSGSNKRHHHEYADDDDFEAAFEEFDDDFDVHEDDDEDHPDHFVFSSKSAFSPAHDGGRDASAAASQRTKRGRRHFHGIRQRPWGKWAAEIRDPHKGTRVWLGTFNTAEDAARAYDVEARRLRGSKAKVNFPAASARPRARRGKGNPRTAPKPAAQAQPALLLRGEKGLEGVAVKPETTMDMFDVGSFFDMTFPTFPAAPAAAMESSFAGSSATSETRSPGKKLRYDDGDSSEGSGCGSALELADELAFDPFMLLQMQMPYSGGYDSLDGLSAAEAVQLDVNNDMNGVSLWSFDEFPVDGYVF</sequence>
<dbReference type="Pfam" id="PF00847">
    <property type="entry name" value="AP2"/>
    <property type="match status" value="1"/>
</dbReference>
<dbReference type="CDD" id="cd00018">
    <property type="entry name" value="AP2"/>
    <property type="match status" value="1"/>
</dbReference>
<dbReference type="AlphaFoldDB" id="A0A921V2N0"/>